<sequence length="110" mass="12593">MKSLNQNRLKVFTLVSLVSLSIPLSIYVLWICIFDLGATQAERVAIFQSYFPDFLHGRWGTTLLSMFFCIVSIILSNMSLKLPQKIWRILNYTVLVISSLLLGLNVFSMM</sequence>
<keyword evidence="1" id="KW-1133">Transmembrane helix</keyword>
<dbReference type="AlphaFoldDB" id="A0A3E0DIP6"/>
<keyword evidence="3" id="KW-1185">Reference proteome</keyword>
<feature type="transmembrane region" description="Helical" evidence="1">
    <location>
        <begin position="89"/>
        <end position="107"/>
    </location>
</feature>
<comment type="caution">
    <text evidence="2">The sequence shown here is derived from an EMBL/GenBank/DDBJ whole genome shotgun (WGS) entry which is preliminary data.</text>
</comment>
<evidence type="ECO:0000313" key="3">
    <source>
        <dbReference type="Proteomes" id="UP000256405"/>
    </source>
</evidence>
<accession>A0A3E0DIP6</accession>
<keyword evidence="1" id="KW-0812">Transmembrane</keyword>
<evidence type="ECO:0000256" key="1">
    <source>
        <dbReference type="SAM" id="Phobius"/>
    </source>
</evidence>
<dbReference type="EMBL" id="QUNF01000021">
    <property type="protein sequence ID" value="REG82544.1"/>
    <property type="molecule type" value="Genomic_DNA"/>
</dbReference>
<evidence type="ECO:0000313" key="2">
    <source>
        <dbReference type="EMBL" id="REG82544.1"/>
    </source>
</evidence>
<organism evidence="2 3">
    <name type="scientific">Algoriphagus antarcticus</name>
    <dbReference type="NCBI Taxonomy" id="238540"/>
    <lineage>
        <taxon>Bacteria</taxon>
        <taxon>Pseudomonadati</taxon>
        <taxon>Bacteroidota</taxon>
        <taxon>Cytophagia</taxon>
        <taxon>Cytophagales</taxon>
        <taxon>Cyclobacteriaceae</taxon>
        <taxon>Algoriphagus</taxon>
    </lineage>
</organism>
<name>A0A3E0DIP6_9BACT</name>
<reference evidence="2 3" key="1">
    <citation type="submission" date="2018-08" db="EMBL/GenBank/DDBJ databases">
        <title>Genomic Encyclopedia of Archaeal and Bacterial Type Strains, Phase II (KMG-II): from individual species to whole genera.</title>
        <authorList>
            <person name="Goeker M."/>
        </authorList>
    </citation>
    <scope>NUCLEOTIDE SEQUENCE [LARGE SCALE GENOMIC DNA]</scope>
    <source>
        <strain evidence="2 3">DSM 15986</strain>
    </source>
</reference>
<feature type="transmembrane region" description="Helical" evidence="1">
    <location>
        <begin position="58"/>
        <end position="77"/>
    </location>
</feature>
<gene>
    <name evidence="2" type="ORF">C8N25_12175</name>
</gene>
<protein>
    <submittedName>
        <fullName evidence="2">Uncharacterized protein</fullName>
    </submittedName>
</protein>
<dbReference type="Proteomes" id="UP000256405">
    <property type="component" value="Unassembled WGS sequence"/>
</dbReference>
<keyword evidence="1" id="KW-0472">Membrane</keyword>
<proteinExistence type="predicted"/>
<feature type="transmembrane region" description="Helical" evidence="1">
    <location>
        <begin position="12"/>
        <end position="38"/>
    </location>
</feature>